<dbReference type="EMBL" id="VJMJ01000002">
    <property type="protein sequence ID" value="KAF0745438.1"/>
    <property type="molecule type" value="Genomic_DNA"/>
</dbReference>
<evidence type="ECO:0000313" key="3">
    <source>
        <dbReference type="Proteomes" id="UP000481153"/>
    </source>
</evidence>
<evidence type="ECO:0000256" key="1">
    <source>
        <dbReference type="SAM" id="Phobius"/>
    </source>
</evidence>
<proteinExistence type="predicted"/>
<keyword evidence="1" id="KW-0812">Transmembrane</keyword>
<accession>A0A6G0XY54</accession>
<dbReference type="AlphaFoldDB" id="A0A6G0XY54"/>
<organism evidence="2 3">
    <name type="scientific">Aphanomyces euteiches</name>
    <dbReference type="NCBI Taxonomy" id="100861"/>
    <lineage>
        <taxon>Eukaryota</taxon>
        <taxon>Sar</taxon>
        <taxon>Stramenopiles</taxon>
        <taxon>Oomycota</taxon>
        <taxon>Saprolegniomycetes</taxon>
        <taxon>Saprolegniales</taxon>
        <taxon>Verrucalvaceae</taxon>
        <taxon>Aphanomyces</taxon>
    </lineage>
</organism>
<protein>
    <submittedName>
        <fullName evidence="2">Uncharacterized protein</fullName>
    </submittedName>
</protein>
<keyword evidence="1" id="KW-0472">Membrane</keyword>
<feature type="transmembrane region" description="Helical" evidence="1">
    <location>
        <begin position="95"/>
        <end position="118"/>
    </location>
</feature>
<sequence length="186" mass="21076">MVSTMNNVQAENESTAVEVPSYHELAESRNTSTTTFSTIISRASTRNTTSNDMFTQLVHISICNVLLLTPGYLMHTRFRSDKTSDECIHYNFTRVVLRSILFFTTIILYLPATGHARFQLYKLRDKPKAPGPVLERSFFLKLCESVALCDIILMFGTALLILLGAIYPAWAYDCQTDIQFFPRATT</sequence>
<keyword evidence="1" id="KW-1133">Transmembrane helix</keyword>
<gene>
    <name evidence="2" type="ORF">Ae201684_000455</name>
</gene>
<evidence type="ECO:0000313" key="2">
    <source>
        <dbReference type="EMBL" id="KAF0745438.1"/>
    </source>
</evidence>
<feature type="transmembrane region" description="Helical" evidence="1">
    <location>
        <begin position="138"/>
        <end position="163"/>
    </location>
</feature>
<dbReference type="VEuPathDB" id="FungiDB:AeMF1_017285"/>
<name>A0A6G0XY54_9STRA</name>
<reference evidence="2 3" key="1">
    <citation type="submission" date="2019-07" db="EMBL/GenBank/DDBJ databases">
        <title>Genomics analysis of Aphanomyces spp. identifies a new class of oomycete effector associated with host adaptation.</title>
        <authorList>
            <person name="Gaulin E."/>
        </authorList>
    </citation>
    <scope>NUCLEOTIDE SEQUENCE [LARGE SCALE GENOMIC DNA]</scope>
    <source>
        <strain evidence="2 3">ATCC 201684</strain>
    </source>
</reference>
<comment type="caution">
    <text evidence="2">The sequence shown here is derived from an EMBL/GenBank/DDBJ whole genome shotgun (WGS) entry which is preliminary data.</text>
</comment>
<keyword evidence="3" id="KW-1185">Reference proteome</keyword>
<dbReference type="Proteomes" id="UP000481153">
    <property type="component" value="Unassembled WGS sequence"/>
</dbReference>
<feature type="transmembrane region" description="Helical" evidence="1">
    <location>
        <begin position="53"/>
        <end position="74"/>
    </location>
</feature>